<keyword evidence="3" id="KW-0677">Repeat</keyword>
<keyword evidence="8" id="KW-1185">Reference proteome</keyword>
<dbReference type="PIRSF" id="PIRSF005673">
    <property type="entry name" value="Importin_alpha"/>
    <property type="match status" value="1"/>
</dbReference>
<dbReference type="OMA" id="ICSTHTE"/>
<dbReference type="OrthoDB" id="29145at2759"/>
<gene>
    <name evidence="7" type="primary">NDAI0H03780</name>
    <name evidence="7" type="ordered locus">NDAI_0H03780</name>
</gene>
<dbReference type="STRING" id="1071378.G0WFJ0"/>
<dbReference type="Gene3D" id="1.25.10.10">
    <property type="entry name" value="Leucine-rich Repeat Variant"/>
    <property type="match status" value="1"/>
</dbReference>
<evidence type="ECO:0000313" key="8">
    <source>
        <dbReference type="Proteomes" id="UP000000689"/>
    </source>
</evidence>
<organism evidence="7 8">
    <name type="scientific">Naumovozyma dairenensis (strain ATCC 10597 / BCRC 20456 / CBS 421 / NBRC 0211 / NRRL Y-12639)</name>
    <name type="common">Saccharomyces dairenensis</name>
    <dbReference type="NCBI Taxonomy" id="1071378"/>
    <lineage>
        <taxon>Eukaryota</taxon>
        <taxon>Fungi</taxon>
        <taxon>Dikarya</taxon>
        <taxon>Ascomycota</taxon>
        <taxon>Saccharomycotina</taxon>
        <taxon>Saccharomycetes</taxon>
        <taxon>Saccharomycetales</taxon>
        <taxon>Saccharomycetaceae</taxon>
        <taxon>Naumovozyma</taxon>
    </lineage>
</organism>
<dbReference type="InterPro" id="IPR000225">
    <property type="entry name" value="Armadillo"/>
</dbReference>
<proteinExistence type="inferred from homology"/>
<evidence type="ECO:0000256" key="3">
    <source>
        <dbReference type="ARBA" id="ARBA00022737"/>
    </source>
</evidence>
<evidence type="ECO:0000259" key="6">
    <source>
        <dbReference type="PROSITE" id="PS51214"/>
    </source>
</evidence>
<dbReference type="InterPro" id="IPR016024">
    <property type="entry name" value="ARM-type_fold"/>
</dbReference>
<dbReference type="Pfam" id="PF01749">
    <property type="entry name" value="IBB"/>
    <property type="match status" value="1"/>
</dbReference>
<dbReference type="Pfam" id="PF00514">
    <property type="entry name" value="Arm"/>
    <property type="match status" value="1"/>
</dbReference>
<name>G0WFJ0_NAUDC</name>
<dbReference type="eggNOG" id="KOG0166">
    <property type="taxonomic scope" value="Eukaryota"/>
</dbReference>
<dbReference type="GeneID" id="11496081"/>
<keyword evidence="2 5" id="KW-0813">Transport</keyword>
<dbReference type="AlphaFoldDB" id="G0WFJ0"/>
<dbReference type="GO" id="GO:0005737">
    <property type="term" value="C:cytoplasm"/>
    <property type="evidence" value="ECO:0007669"/>
    <property type="project" value="InterPro"/>
</dbReference>
<dbReference type="Proteomes" id="UP000000689">
    <property type="component" value="Chromosome 8"/>
</dbReference>
<comment type="similarity">
    <text evidence="1 5">Belongs to the importin alpha family.</text>
</comment>
<dbReference type="EMBL" id="HE580274">
    <property type="protein sequence ID" value="CCD26551.1"/>
    <property type="molecule type" value="Genomic_DNA"/>
</dbReference>
<dbReference type="GO" id="GO:0061608">
    <property type="term" value="F:nuclear import signal receptor activity"/>
    <property type="evidence" value="ECO:0007669"/>
    <property type="project" value="InterPro"/>
</dbReference>
<evidence type="ECO:0000256" key="2">
    <source>
        <dbReference type="ARBA" id="ARBA00022448"/>
    </source>
</evidence>
<evidence type="ECO:0000256" key="4">
    <source>
        <dbReference type="ARBA" id="ARBA00022927"/>
    </source>
</evidence>
<accession>G0WFJ0</accession>
<dbReference type="InterPro" id="IPR011989">
    <property type="entry name" value="ARM-like"/>
</dbReference>
<dbReference type="InterPro" id="IPR024931">
    <property type="entry name" value="Importin_alpha"/>
</dbReference>
<sequence>MALGVCPLQNHNKPKFMSTNNNYTKFIPEYRKTSFKDKDRFTSHELKKRNVKHQVELRKRKRDELIAQKRAYVPNMSEPESDSDTDYSLSQEQSIILETVMTNQLEEVLPLYVEKIHSNDLQLQLEGLIGIRKLISKKRNQTIQAIIDTGIIPRLINFLDISNSDMLQLEASTICMKITTGTIEQTQALAEASIMPNLLDLVLQSNVNIQKQAFMIIGNICTDVPSIRSYILVNEARILNILKVFQNDDISLIQIAVCALCKIFCNIKNVKVPMRAVELILPILVDLIDCSELDIIEDACWTLSYLLNVDGLIKTATFQNHCIKRLLKLLTVSTKVTFQLPILYCLRRFCSNSNSIGDLLISEGFLLIIKSLLNQRNVHRLIEKELCSFIADITEDNEAHTMAIILEDLVPEFTKILSSAPYKTKTEVCFILSNITNIADSSLVSYLISNNCIKSLCQFLEIANNEDVRIILVTLKNILDIINSSRMTNGLPMSLISELITDPKTISALFNCSQSDNEEISTRAVNLIEKYFSNNFLEEL</sequence>
<dbReference type="GO" id="GO:0006606">
    <property type="term" value="P:protein import into nucleus"/>
    <property type="evidence" value="ECO:0007669"/>
    <property type="project" value="InterPro"/>
</dbReference>
<dbReference type="SMART" id="SM00185">
    <property type="entry name" value="ARM"/>
    <property type="match status" value="6"/>
</dbReference>
<dbReference type="RefSeq" id="XP_003671794.1">
    <property type="nucleotide sequence ID" value="XM_003671746.1"/>
</dbReference>
<evidence type="ECO:0000256" key="1">
    <source>
        <dbReference type="ARBA" id="ARBA00010394"/>
    </source>
</evidence>
<keyword evidence="4 5" id="KW-0653">Protein transport</keyword>
<feature type="domain" description="IBB" evidence="6">
    <location>
        <begin position="15"/>
        <end position="80"/>
    </location>
</feature>
<dbReference type="InterPro" id="IPR036975">
    <property type="entry name" value="Importin-a_IBB_sf"/>
</dbReference>
<evidence type="ECO:0000256" key="5">
    <source>
        <dbReference type="PIRNR" id="PIRNR005673"/>
    </source>
</evidence>
<dbReference type="PANTHER" id="PTHR23316">
    <property type="entry name" value="IMPORTIN ALPHA"/>
    <property type="match status" value="1"/>
</dbReference>
<protein>
    <recommendedName>
        <fullName evidence="5">Importin subunit alpha</fullName>
    </recommendedName>
</protein>
<dbReference type="HOGENOM" id="CLU_018084_6_0_1"/>
<dbReference type="Gene3D" id="1.20.5.690">
    <property type="entry name" value="Importin-alpha, importin-beta-binding domain"/>
    <property type="match status" value="1"/>
</dbReference>
<dbReference type="InterPro" id="IPR002652">
    <property type="entry name" value="Importin-a_IBB"/>
</dbReference>
<reference evidence="7 8" key="1">
    <citation type="journal article" date="2011" name="Proc. Natl. Acad. Sci. U.S.A.">
        <title>Evolutionary erosion of yeast sex chromosomes by mating-type switching accidents.</title>
        <authorList>
            <person name="Gordon J.L."/>
            <person name="Armisen D."/>
            <person name="Proux-Wera E."/>
            <person name="Oheigeartaigh S.S."/>
            <person name="Byrne K.P."/>
            <person name="Wolfe K.H."/>
        </authorList>
    </citation>
    <scope>NUCLEOTIDE SEQUENCE [LARGE SCALE GENOMIC DNA]</scope>
    <source>
        <strain evidence="8">ATCC 10597 / BCRC 20456 / CBS 421 / NBRC 0211 / NRRL Y-12639</strain>
    </source>
</reference>
<dbReference type="PROSITE" id="PS51214">
    <property type="entry name" value="IBB"/>
    <property type="match status" value="1"/>
</dbReference>
<dbReference type="SUPFAM" id="SSF48371">
    <property type="entry name" value="ARM repeat"/>
    <property type="match status" value="1"/>
</dbReference>
<evidence type="ECO:0000313" key="7">
    <source>
        <dbReference type="EMBL" id="CCD26551.1"/>
    </source>
</evidence>
<dbReference type="KEGG" id="ndi:NDAI_0H03780"/>